<name>A0ABD0UKD1_DENTH</name>
<feature type="transmembrane region" description="Helical" evidence="1">
    <location>
        <begin position="60"/>
        <end position="80"/>
    </location>
</feature>
<keyword evidence="1" id="KW-0812">Transmembrane</keyword>
<proteinExistence type="predicted"/>
<gene>
    <name evidence="2" type="ORF">M5K25_016724</name>
</gene>
<evidence type="ECO:0000256" key="1">
    <source>
        <dbReference type="SAM" id="Phobius"/>
    </source>
</evidence>
<organism evidence="2 3">
    <name type="scientific">Dendrobium thyrsiflorum</name>
    <name type="common">Pinecone-like raceme dendrobium</name>
    <name type="synonym">Orchid</name>
    <dbReference type="NCBI Taxonomy" id="117978"/>
    <lineage>
        <taxon>Eukaryota</taxon>
        <taxon>Viridiplantae</taxon>
        <taxon>Streptophyta</taxon>
        <taxon>Embryophyta</taxon>
        <taxon>Tracheophyta</taxon>
        <taxon>Spermatophyta</taxon>
        <taxon>Magnoliopsida</taxon>
        <taxon>Liliopsida</taxon>
        <taxon>Asparagales</taxon>
        <taxon>Orchidaceae</taxon>
        <taxon>Epidendroideae</taxon>
        <taxon>Malaxideae</taxon>
        <taxon>Dendrobiinae</taxon>
        <taxon>Dendrobium</taxon>
    </lineage>
</organism>
<comment type="caution">
    <text evidence="2">The sequence shown here is derived from an EMBL/GenBank/DDBJ whole genome shotgun (WGS) entry which is preliminary data.</text>
</comment>
<dbReference type="AlphaFoldDB" id="A0ABD0UKD1"/>
<keyword evidence="1" id="KW-0472">Membrane</keyword>
<feature type="transmembrane region" description="Helical" evidence="1">
    <location>
        <begin position="117"/>
        <end position="141"/>
    </location>
</feature>
<evidence type="ECO:0000313" key="2">
    <source>
        <dbReference type="EMBL" id="KAL0913277.1"/>
    </source>
</evidence>
<dbReference type="Proteomes" id="UP001552299">
    <property type="component" value="Unassembled WGS sequence"/>
</dbReference>
<keyword evidence="3" id="KW-1185">Reference proteome</keyword>
<feature type="transmembrane region" description="Helical" evidence="1">
    <location>
        <begin position="92"/>
        <end position="111"/>
    </location>
</feature>
<sequence length="183" mass="20136">MGNLATGTEKQGLALASGCFAEEEQQGSVLTDAGSGSLSFSEGNLIRMTIPFHSRKENTWSSLVGISIVKTLLLVAVLSDSRGVAFVRDKRWWIKFLGKVTLIPTIMAAFIEFDILLSLSFLVLVLQGIMFIVFFSGFLLVQCSIHLPAHVFPPLCASPLNLELLSTILNRQFQFQQRGNQSK</sequence>
<dbReference type="EMBL" id="JANQDX010000013">
    <property type="protein sequence ID" value="KAL0913277.1"/>
    <property type="molecule type" value="Genomic_DNA"/>
</dbReference>
<accession>A0ABD0UKD1</accession>
<protein>
    <submittedName>
        <fullName evidence="2">Uncharacterized protein</fullName>
    </submittedName>
</protein>
<reference evidence="2 3" key="1">
    <citation type="journal article" date="2024" name="Plant Biotechnol. J.">
        <title>Dendrobium thyrsiflorum genome and its molecular insights into genes involved in important horticultural traits.</title>
        <authorList>
            <person name="Chen B."/>
            <person name="Wang J.Y."/>
            <person name="Zheng P.J."/>
            <person name="Li K.L."/>
            <person name="Liang Y.M."/>
            <person name="Chen X.F."/>
            <person name="Zhang C."/>
            <person name="Zhao X."/>
            <person name="He X."/>
            <person name="Zhang G.Q."/>
            <person name="Liu Z.J."/>
            <person name="Xu Q."/>
        </authorList>
    </citation>
    <scope>NUCLEOTIDE SEQUENCE [LARGE SCALE GENOMIC DNA]</scope>
    <source>
        <strain evidence="2">GZMU011</strain>
    </source>
</reference>
<keyword evidence="1" id="KW-1133">Transmembrane helix</keyword>
<evidence type="ECO:0000313" key="3">
    <source>
        <dbReference type="Proteomes" id="UP001552299"/>
    </source>
</evidence>